<keyword evidence="4" id="KW-1185">Reference proteome</keyword>
<dbReference type="InterPro" id="IPR013103">
    <property type="entry name" value="RVT_2"/>
</dbReference>
<feature type="compositionally biased region" description="Polar residues" evidence="1">
    <location>
        <begin position="1"/>
        <end position="36"/>
    </location>
</feature>
<gene>
    <name evidence="3" type="ORF">Tco_0752130</name>
</gene>
<name>A0ABQ4Z623_9ASTR</name>
<reference evidence="3" key="1">
    <citation type="journal article" date="2022" name="Int. J. Mol. Sci.">
        <title>Draft Genome of Tanacetum Coccineum: Genomic Comparison of Closely Related Tanacetum-Family Plants.</title>
        <authorList>
            <person name="Yamashiro T."/>
            <person name="Shiraishi A."/>
            <person name="Nakayama K."/>
            <person name="Satake H."/>
        </authorList>
    </citation>
    <scope>NUCLEOTIDE SEQUENCE</scope>
</reference>
<dbReference type="Pfam" id="PF07727">
    <property type="entry name" value="RVT_2"/>
    <property type="match status" value="1"/>
</dbReference>
<evidence type="ECO:0000313" key="3">
    <source>
        <dbReference type="EMBL" id="GJS85589.1"/>
    </source>
</evidence>
<dbReference type="EMBL" id="BQNB010011062">
    <property type="protein sequence ID" value="GJS85589.1"/>
    <property type="molecule type" value="Genomic_DNA"/>
</dbReference>
<dbReference type="Proteomes" id="UP001151760">
    <property type="component" value="Unassembled WGS sequence"/>
</dbReference>
<evidence type="ECO:0000256" key="1">
    <source>
        <dbReference type="SAM" id="MobiDB-lite"/>
    </source>
</evidence>
<sequence length="411" mass="46633">AALVSAISTGTPSSTFVDQDVPSPSTSKTPQESPSQVIPPGTEEADHDIEVAHMDNEPYFGIPIPEPSSEESLSQVFIPTNVHSVNQPPEHISKWTKDHLIDNSYKEALMESWWIEAMQEELNEFERLEVWELRGVGCILRFSEGVVISCFCVHFSLIAYSLSVIVHGAYECIPSSAAFSFPAADRPVSTRHQLQTEALLCYFDAFLSSVEPKSYKEALMESWWIEAMQEELNEFECLEVWELVPRPDRVMIITLKWIYKVKLEELGGVLKNKARLVARGYRQEEGIDFEESFTPVARLKAIRLFIAFAAHMNMIVYQMNAKTAFLNDILHKEVYISQLDGFVDLENLNRVYKLKKALYGLKQAPRAWYDLLSSFLLSQKFSKGTVNPKFEFHVTLGAYGCILGTKREAGI</sequence>
<evidence type="ECO:0000259" key="2">
    <source>
        <dbReference type="Pfam" id="PF07727"/>
    </source>
</evidence>
<proteinExistence type="predicted"/>
<feature type="region of interest" description="Disordered" evidence="1">
    <location>
        <begin position="1"/>
        <end position="42"/>
    </location>
</feature>
<feature type="domain" description="Reverse transcriptase Ty1/copia-type" evidence="2">
    <location>
        <begin position="239"/>
        <end position="385"/>
    </location>
</feature>
<feature type="non-terminal residue" evidence="3">
    <location>
        <position position="1"/>
    </location>
</feature>
<evidence type="ECO:0000313" key="4">
    <source>
        <dbReference type="Proteomes" id="UP001151760"/>
    </source>
</evidence>
<protein>
    <submittedName>
        <fullName evidence="3">Retrovirus-related pol polyprotein from transposon TNT 1-94</fullName>
    </submittedName>
</protein>
<comment type="caution">
    <text evidence="3">The sequence shown here is derived from an EMBL/GenBank/DDBJ whole genome shotgun (WGS) entry which is preliminary data.</text>
</comment>
<accession>A0ABQ4Z623</accession>
<reference evidence="3" key="2">
    <citation type="submission" date="2022-01" db="EMBL/GenBank/DDBJ databases">
        <authorList>
            <person name="Yamashiro T."/>
            <person name="Shiraishi A."/>
            <person name="Satake H."/>
            <person name="Nakayama K."/>
        </authorList>
    </citation>
    <scope>NUCLEOTIDE SEQUENCE</scope>
</reference>
<organism evidence="3 4">
    <name type="scientific">Tanacetum coccineum</name>
    <dbReference type="NCBI Taxonomy" id="301880"/>
    <lineage>
        <taxon>Eukaryota</taxon>
        <taxon>Viridiplantae</taxon>
        <taxon>Streptophyta</taxon>
        <taxon>Embryophyta</taxon>
        <taxon>Tracheophyta</taxon>
        <taxon>Spermatophyta</taxon>
        <taxon>Magnoliopsida</taxon>
        <taxon>eudicotyledons</taxon>
        <taxon>Gunneridae</taxon>
        <taxon>Pentapetalae</taxon>
        <taxon>asterids</taxon>
        <taxon>campanulids</taxon>
        <taxon>Asterales</taxon>
        <taxon>Asteraceae</taxon>
        <taxon>Asteroideae</taxon>
        <taxon>Anthemideae</taxon>
        <taxon>Anthemidinae</taxon>
        <taxon>Tanacetum</taxon>
    </lineage>
</organism>